<feature type="region of interest" description="Disordered" evidence="1">
    <location>
        <begin position="101"/>
        <end position="128"/>
    </location>
</feature>
<evidence type="ECO:0000259" key="2">
    <source>
        <dbReference type="Pfam" id="PF08385"/>
    </source>
</evidence>
<dbReference type="Proteomes" id="UP000550707">
    <property type="component" value="Unassembled WGS sequence"/>
</dbReference>
<dbReference type="GO" id="GO:0005858">
    <property type="term" value="C:axonemal dynein complex"/>
    <property type="evidence" value="ECO:0007669"/>
    <property type="project" value="TreeGrafter"/>
</dbReference>
<comment type="caution">
    <text evidence="3">The sequence shown here is derived from an EMBL/GenBank/DDBJ whole genome shotgun (WGS) entry which is preliminary data.</text>
</comment>
<gene>
    <name evidence="3" type="ORF">HJG59_003985</name>
</gene>
<dbReference type="GO" id="GO:0007018">
    <property type="term" value="P:microtubule-based movement"/>
    <property type="evidence" value="ECO:0007669"/>
    <property type="project" value="InterPro"/>
</dbReference>
<reference evidence="3 4" key="1">
    <citation type="journal article" date="2020" name="Nature">
        <title>Six reference-quality genomes reveal evolution of bat adaptations.</title>
        <authorList>
            <person name="Jebb D."/>
            <person name="Huang Z."/>
            <person name="Pippel M."/>
            <person name="Hughes G.M."/>
            <person name="Lavrichenko K."/>
            <person name="Devanna P."/>
            <person name="Winkler S."/>
            <person name="Jermiin L.S."/>
            <person name="Skirmuntt E.C."/>
            <person name="Katzourakis A."/>
            <person name="Burkitt-Gray L."/>
            <person name="Ray D.A."/>
            <person name="Sullivan K.A.M."/>
            <person name="Roscito J.G."/>
            <person name="Kirilenko B.M."/>
            <person name="Davalos L.M."/>
            <person name="Corthals A.P."/>
            <person name="Power M.L."/>
            <person name="Jones G."/>
            <person name="Ransome R.D."/>
            <person name="Dechmann D.K.N."/>
            <person name="Locatelli A.G."/>
            <person name="Puechmaille S.J."/>
            <person name="Fedrigo O."/>
            <person name="Jarvis E.D."/>
            <person name="Hiller M."/>
            <person name="Vernes S.C."/>
            <person name="Myers E.W."/>
            <person name="Teeling E.C."/>
        </authorList>
    </citation>
    <scope>NUCLEOTIDE SEQUENCE [LARGE SCALE GENOMIC DNA]</scope>
    <source>
        <strain evidence="3">MMolMol1</strain>
        <tissue evidence="3">Muscle</tissue>
    </source>
</reference>
<evidence type="ECO:0000313" key="4">
    <source>
        <dbReference type="Proteomes" id="UP000550707"/>
    </source>
</evidence>
<dbReference type="GO" id="GO:0045505">
    <property type="term" value="F:dynein intermediate chain binding"/>
    <property type="evidence" value="ECO:0007669"/>
    <property type="project" value="InterPro"/>
</dbReference>
<dbReference type="GO" id="GO:0051959">
    <property type="term" value="F:dynein light intermediate chain binding"/>
    <property type="evidence" value="ECO:0007669"/>
    <property type="project" value="InterPro"/>
</dbReference>
<evidence type="ECO:0000313" key="3">
    <source>
        <dbReference type="EMBL" id="KAF6461744.1"/>
    </source>
</evidence>
<feature type="compositionally biased region" description="Low complexity" evidence="1">
    <location>
        <begin position="49"/>
        <end position="71"/>
    </location>
</feature>
<dbReference type="InterPro" id="IPR013594">
    <property type="entry name" value="Dynein_heavy_tail"/>
</dbReference>
<feature type="domain" description="Dynein heavy chain tail" evidence="2">
    <location>
        <begin position="370"/>
        <end position="809"/>
    </location>
</feature>
<dbReference type="PANTHER" id="PTHR46532:SF11">
    <property type="entry name" value="DYNEIN AXONEMAL HEAVY CHAIN 12"/>
    <property type="match status" value="1"/>
</dbReference>
<dbReference type="InterPro" id="IPR026983">
    <property type="entry name" value="DHC"/>
</dbReference>
<organism evidence="3 4">
    <name type="scientific">Molossus molossus</name>
    <name type="common">Pallas' mastiff bat</name>
    <name type="synonym">Vespertilio molossus</name>
    <dbReference type="NCBI Taxonomy" id="27622"/>
    <lineage>
        <taxon>Eukaryota</taxon>
        <taxon>Metazoa</taxon>
        <taxon>Chordata</taxon>
        <taxon>Craniata</taxon>
        <taxon>Vertebrata</taxon>
        <taxon>Euteleostomi</taxon>
        <taxon>Mammalia</taxon>
        <taxon>Eutheria</taxon>
        <taxon>Laurasiatheria</taxon>
        <taxon>Chiroptera</taxon>
        <taxon>Yangochiroptera</taxon>
        <taxon>Molossidae</taxon>
        <taxon>Molossus</taxon>
    </lineage>
</organism>
<proteinExistence type="predicted"/>
<feature type="region of interest" description="Disordered" evidence="1">
    <location>
        <begin position="1"/>
        <end position="71"/>
    </location>
</feature>
<sequence length="825" mass="94084">MSSEQDDPSSPQDDPSSPQEEAPPSAREAAPPGSQDSAPPPHSGEEGQTGEAAQEMALGEATSAEGEGSAEDAVASDLLNFTPSDEGLILSEEEELELKRIRSRPRTVQSILSESHSQPSHRSSKFFRSMSGVPNLQETLKERQARFREARENRKMKIDPSYKYVFEILSHSLGLEFVTVEELILDCPSLDSFDYFFMKDGSKTLKFLYQEGDSPGIECGRIIPGVTKGAKMMRLYIDNAAPEELKGPCVFFIRCRSDITINIKNIHEEVLFTVLDASSGLLVGIRNMLAKIFLPAILATNNWGALNQSKQGESEKHIFTETINRYLLFLDGARISIEGTVKLKKIDNVDFSKLHTFEEVTVAANNSETVRQLEDVLMIWYKQIEQVLIESEQMRKEADDSGPLTELEHWKRMSAKFNYIIEQIKGPSCKAVINVLNLAHSKLLKNWRDLDARITDTANESKDNVRYLYTLEKVCQPLYNYDLVSMAHGIQNLINAIRMIHSVSRYYNTSERMTSLFIKVTNQMVTASKAYITDGGLNHVWDQETPLVLKKIKDCIFLFKEYQASFHKTRKQILESSGEKSFEVSEMYIFGKFEAFCKRLEKITEMITIVQTYSALNSSTIEGIDIMAIKFKNIHHGVKKKEYDILDPRRTEFDTDFSGFMSKISALEVQIQAFMNSTFGKILSSQQALQLLQRFQKLNIPCLQLEINHTIERILQCYVAELEAIKKLYHSQKDDPPLARNMPPVAGKILWVRQLYRRITEPINYFFKNSEILSSVEGKAVIRQYNKISYVLVEFEVVYHTAWIREMSHLQYGACDTPRWRCPGP</sequence>
<keyword evidence="4" id="KW-1185">Reference proteome</keyword>
<accession>A0A7J8GNR2</accession>
<name>A0A7J8GNR2_MOLMO</name>
<feature type="compositionally biased region" description="Low complexity" evidence="1">
    <location>
        <begin position="8"/>
        <end position="32"/>
    </location>
</feature>
<dbReference type="AlphaFoldDB" id="A0A7J8GNR2"/>
<dbReference type="PANTHER" id="PTHR46532">
    <property type="entry name" value="MALE FERTILITY FACTOR KL5"/>
    <property type="match status" value="1"/>
</dbReference>
<dbReference type="Pfam" id="PF08385">
    <property type="entry name" value="DHC_N1"/>
    <property type="match status" value="1"/>
</dbReference>
<evidence type="ECO:0000256" key="1">
    <source>
        <dbReference type="SAM" id="MobiDB-lite"/>
    </source>
</evidence>
<dbReference type="EMBL" id="JACASF010000008">
    <property type="protein sequence ID" value="KAF6461744.1"/>
    <property type="molecule type" value="Genomic_DNA"/>
</dbReference>
<protein>
    <submittedName>
        <fullName evidence="3">Dynein axonemal heavy chain 8</fullName>
    </submittedName>
</protein>